<dbReference type="AlphaFoldDB" id="A0A6J7MYF5"/>
<dbReference type="EMBL" id="CAFBOL010000023">
    <property type="protein sequence ID" value="CAB4986230.1"/>
    <property type="molecule type" value="Genomic_DNA"/>
</dbReference>
<gene>
    <name evidence="2" type="ORF">UFOPK3931_01162</name>
</gene>
<protein>
    <submittedName>
        <fullName evidence="2">Unannotated protein</fullName>
    </submittedName>
</protein>
<dbReference type="InterPro" id="IPR011335">
    <property type="entry name" value="Restrct_endonuc-II-like"/>
</dbReference>
<name>A0A6J7MYF5_9ZZZZ</name>
<proteinExistence type="predicted"/>
<sequence>MFRANGTTVARVDFRFPGTNVIVEVSGRLGHSSDSDRRKDARRRNHLQQAGQIVLEFTTADVIETPDHVLQVLIRSLPDTQRPRASVARV</sequence>
<evidence type="ECO:0000259" key="1">
    <source>
        <dbReference type="Pfam" id="PF04480"/>
    </source>
</evidence>
<dbReference type="InterPro" id="IPR007569">
    <property type="entry name" value="DUF559"/>
</dbReference>
<dbReference type="Pfam" id="PF04480">
    <property type="entry name" value="DUF559"/>
    <property type="match status" value="1"/>
</dbReference>
<feature type="domain" description="DUF559" evidence="1">
    <location>
        <begin position="12"/>
        <end position="76"/>
    </location>
</feature>
<organism evidence="2">
    <name type="scientific">freshwater metagenome</name>
    <dbReference type="NCBI Taxonomy" id="449393"/>
    <lineage>
        <taxon>unclassified sequences</taxon>
        <taxon>metagenomes</taxon>
        <taxon>ecological metagenomes</taxon>
    </lineage>
</organism>
<dbReference type="SUPFAM" id="SSF52980">
    <property type="entry name" value="Restriction endonuclease-like"/>
    <property type="match status" value="1"/>
</dbReference>
<reference evidence="2" key="1">
    <citation type="submission" date="2020-05" db="EMBL/GenBank/DDBJ databases">
        <authorList>
            <person name="Chiriac C."/>
            <person name="Salcher M."/>
            <person name="Ghai R."/>
            <person name="Kavagutti S V."/>
        </authorList>
    </citation>
    <scope>NUCLEOTIDE SEQUENCE</scope>
</reference>
<accession>A0A6J7MYF5</accession>
<dbReference type="Gene3D" id="3.40.960.10">
    <property type="entry name" value="VSR Endonuclease"/>
    <property type="match status" value="1"/>
</dbReference>
<evidence type="ECO:0000313" key="2">
    <source>
        <dbReference type="EMBL" id="CAB4986230.1"/>
    </source>
</evidence>